<dbReference type="CDD" id="cd13365">
    <property type="entry name" value="PH_PLC_plant-like"/>
    <property type="match status" value="1"/>
</dbReference>
<dbReference type="GO" id="GO:0000226">
    <property type="term" value="P:microtubule cytoskeleton organization"/>
    <property type="evidence" value="ECO:0007669"/>
    <property type="project" value="TreeGrafter"/>
</dbReference>
<dbReference type="GO" id="GO:0005739">
    <property type="term" value="C:mitochondrion"/>
    <property type="evidence" value="ECO:0007669"/>
    <property type="project" value="TreeGrafter"/>
</dbReference>
<proteinExistence type="predicted"/>
<dbReference type="PANTHER" id="PTHR28190:SF1">
    <property type="entry name" value="NUCLEAR MIGRATION PROTEIN NUM1"/>
    <property type="match status" value="1"/>
</dbReference>
<dbReference type="SUPFAM" id="SSF50729">
    <property type="entry name" value="PH domain-like"/>
    <property type="match status" value="1"/>
</dbReference>
<feature type="compositionally biased region" description="Polar residues" evidence="2">
    <location>
        <begin position="509"/>
        <end position="519"/>
    </location>
</feature>
<feature type="compositionally biased region" description="Polar residues" evidence="2">
    <location>
        <begin position="719"/>
        <end position="731"/>
    </location>
</feature>
<organism evidence="4 5">
    <name type="scientific">Erysiphe pulchra</name>
    <dbReference type="NCBI Taxonomy" id="225359"/>
    <lineage>
        <taxon>Eukaryota</taxon>
        <taxon>Fungi</taxon>
        <taxon>Dikarya</taxon>
        <taxon>Ascomycota</taxon>
        <taxon>Pezizomycotina</taxon>
        <taxon>Leotiomycetes</taxon>
        <taxon>Erysiphales</taxon>
        <taxon>Erysiphaceae</taxon>
        <taxon>Erysiphe</taxon>
    </lineage>
</organism>
<dbReference type="GO" id="GO:0015631">
    <property type="term" value="F:tubulin binding"/>
    <property type="evidence" value="ECO:0007669"/>
    <property type="project" value="TreeGrafter"/>
</dbReference>
<feature type="compositionally biased region" description="Basic and acidic residues" evidence="2">
    <location>
        <begin position="467"/>
        <end position="483"/>
    </location>
</feature>
<dbReference type="GO" id="GO:0005543">
    <property type="term" value="F:phospholipid binding"/>
    <property type="evidence" value="ECO:0007669"/>
    <property type="project" value="InterPro"/>
</dbReference>
<keyword evidence="5" id="KW-1185">Reference proteome</keyword>
<evidence type="ECO:0000313" key="4">
    <source>
        <dbReference type="EMBL" id="POS83867.1"/>
    </source>
</evidence>
<dbReference type="Pfam" id="PF12814">
    <property type="entry name" value="Mcp5_PH"/>
    <property type="match status" value="1"/>
</dbReference>
<dbReference type="EMBL" id="PEDP01001304">
    <property type="protein sequence ID" value="POS83867.1"/>
    <property type="molecule type" value="Genomic_DNA"/>
</dbReference>
<feature type="region of interest" description="Disordered" evidence="2">
    <location>
        <begin position="931"/>
        <end position="955"/>
    </location>
</feature>
<reference evidence="4 5" key="1">
    <citation type="submission" date="2017-10" db="EMBL/GenBank/DDBJ databases">
        <title>Development of genomic resources for the powdery mildew, Erysiphe pulchra.</title>
        <authorList>
            <person name="Wadl P.A."/>
            <person name="Mack B.M."/>
            <person name="Moore G."/>
            <person name="Beltz S.B."/>
        </authorList>
    </citation>
    <scope>NUCLEOTIDE SEQUENCE [LARGE SCALE GENOMIC DNA]</scope>
    <source>
        <strain evidence="4">Cflorida</strain>
    </source>
</reference>
<feature type="non-terminal residue" evidence="4">
    <location>
        <position position="1375"/>
    </location>
</feature>
<dbReference type="PANTHER" id="PTHR28190">
    <property type="entry name" value="NUCLEAR MIGRATION PROTEIN NUM1"/>
    <property type="match status" value="1"/>
</dbReference>
<feature type="region of interest" description="Disordered" evidence="2">
    <location>
        <begin position="384"/>
        <end position="405"/>
    </location>
</feature>
<feature type="domain" description="PH" evidence="3">
    <location>
        <begin position="1084"/>
        <end position="1195"/>
    </location>
</feature>
<feature type="region of interest" description="Disordered" evidence="2">
    <location>
        <begin position="496"/>
        <end position="571"/>
    </location>
</feature>
<evidence type="ECO:0000259" key="3">
    <source>
        <dbReference type="PROSITE" id="PS50003"/>
    </source>
</evidence>
<dbReference type="GO" id="GO:0005938">
    <property type="term" value="C:cell cortex"/>
    <property type="evidence" value="ECO:0007669"/>
    <property type="project" value="InterPro"/>
</dbReference>
<dbReference type="GO" id="GO:0032065">
    <property type="term" value="P:maintenance of protein location in cell cortex"/>
    <property type="evidence" value="ECO:0007669"/>
    <property type="project" value="InterPro"/>
</dbReference>
<dbReference type="Proteomes" id="UP000237438">
    <property type="component" value="Unassembled WGS sequence"/>
</dbReference>
<dbReference type="InterPro" id="IPR024774">
    <property type="entry name" value="PH_dom-Mcp5-type"/>
</dbReference>
<feature type="compositionally biased region" description="Acidic residues" evidence="2">
    <location>
        <begin position="690"/>
        <end position="713"/>
    </location>
</feature>
<dbReference type="STRING" id="225359.A0A2S4PPB6"/>
<evidence type="ECO:0000313" key="5">
    <source>
        <dbReference type="Proteomes" id="UP000237438"/>
    </source>
</evidence>
<feature type="compositionally biased region" description="Polar residues" evidence="2">
    <location>
        <begin position="534"/>
        <end position="553"/>
    </location>
</feature>
<dbReference type="SMART" id="SM00233">
    <property type="entry name" value="PH"/>
    <property type="match status" value="1"/>
</dbReference>
<dbReference type="PROSITE" id="PS50003">
    <property type="entry name" value="PH_DOMAIN"/>
    <property type="match status" value="1"/>
</dbReference>
<feature type="compositionally biased region" description="Polar residues" evidence="2">
    <location>
        <begin position="662"/>
        <end position="673"/>
    </location>
</feature>
<gene>
    <name evidence="4" type="ORF">EPUL_005733</name>
</gene>
<sequence length="1375" mass="155346">MATLIGVNSPLSASNSKLSASEQDPFISQASSSNHHRFANFDINLFSLSPTTSPDQAKRALEAHLAETERRIQDASRLGTSLLQQRKDLEGRLEEIEKLQDEENITPELRQKLQNIEKDYYEVGRESARAFLSKPRALNNENSGSSGVSSIMDKRSISPFKERFESQGTGSPSKLNVTNRRLRNQPMNRVHDIEFATEISTSLLSQVRNLQALLAQKEDNMKTVMLEKSRLEVEIESYTDRLRSLDESGERYKDENWNLETQIQEYRAKEKEAADRERRLTQNLNIIQVDKSAAQKELDEIKSAYAKLFEEHDLALKHSDAELGNMKRNLIEVETDRSLLQQKVEELLSQNMELVNAIAHQRGRLENINENYALAIEDLEMATDDLTPEHSPPPSPVKGTPRHSHLESETLKSSLHHAHRMIQNLKSNIYREKTEKLELKRLLQDARDELEQRRGEIGQSGGKKARKPELKESKRQIKIEKLGGLRNSTSEVYLDESNWEDDNHDEQNKSGPTFGTSSGAIPEKTIETSHGPAWSTSTTPAGTSDQFETANEQEVSDAFETADESTVQKDDFCVSHEGLSEDLTETEGDSTWRISNRTASGNRFSFQSTASTSDEDYDNGQEKLRILHNNQPSRLRLRVNRGGKRQSRVSSEEPHFHGSPASFANSSRDGTPQAIGQSLFAELGDIVGSGEEEGVEEEEAEEEEKEDDDDEFINEIPHSFNNTPRSMQSNPSLRALRTRHVSPLVVSKLIMIDCGVMTEPWEPESSTIQIPVVDKFDSKRNKMISAKECPKLSSNQISVATQIESLINMTDASSQWSENHILEELIDEIPRSFNNSPQSMQSDSSLKALKTKKMPLLAMIKPPMVDFGVMTELWEPEWVTNQIPALDTYESKSSDMILAKDDLILCQSYISVATQFDPLINMTDASSQWSGKKSLEKEETDFRSNRAPTYSDMSSQCDIDVKDNRIAHLPELSKSIKSMGPPPIPPNNGVKSKLLHRPLTPNIHVPLSPSINDSPTPRPNQSYGAVSIKTPTRNNLRSRVSSMSSFASEIDTRFQMHNRLGISTDVQSGIQSSTDPRMINAITQTMIGEYLWKYTRKTGRGVMSEKRHRRYFWVHPYTRTLYWSNRDPSLAGRAELKAKSVPIEAVRVVTDDNPMPPGLHRKSLIIMTPNRAVKFTATTGQRHETWFNSLSYLLLRNEEEILEDTSGIANESITSEDVAEFNPSCSNTRRARMTSQQVDNNYSNRIESYAKNSHIIGSRSSRISVGNFSRLSSYWRPSKEGLIGSMSSRQSKYSIDNIKSVYETSEVHDSAEDLRELIEKQDRESDKLENVRACCDGRHDVGHLHNSSRSRYTKTIPTIQGSSRVESGARYDARN</sequence>
<feature type="compositionally biased region" description="Acidic residues" evidence="2">
    <location>
        <begin position="554"/>
        <end position="563"/>
    </location>
</feature>
<dbReference type="InterPro" id="IPR053005">
    <property type="entry name" value="Nuclear_Pos-Cytoskel_Interact"/>
</dbReference>
<feature type="region of interest" description="Disordered" evidence="2">
    <location>
        <begin position="452"/>
        <end position="483"/>
    </location>
</feature>
<comment type="caution">
    <text evidence="4">The sequence shown here is derived from an EMBL/GenBank/DDBJ whole genome shotgun (WGS) entry which is preliminary data.</text>
</comment>
<feature type="region of interest" description="Disordered" evidence="2">
    <location>
        <begin position="690"/>
        <end position="731"/>
    </location>
</feature>
<dbReference type="InterPro" id="IPR001849">
    <property type="entry name" value="PH_domain"/>
</dbReference>
<feature type="compositionally biased region" description="Basic residues" evidence="2">
    <location>
        <begin position="637"/>
        <end position="647"/>
    </location>
</feature>
<accession>A0A2S4PPB6</accession>
<feature type="region of interest" description="Disordered" evidence="2">
    <location>
        <begin position="637"/>
        <end position="673"/>
    </location>
</feature>
<protein>
    <recommendedName>
        <fullName evidence="3">PH domain-containing protein</fullName>
    </recommendedName>
</protein>
<keyword evidence="1" id="KW-0175">Coiled coil</keyword>
<dbReference type="OrthoDB" id="2149224at2759"/>
<evidence type="ECO:0000256" key="1">
    <source>
        <dbReference type="SAM" id="Coils"/>
    </source>
</evidence>
<evidence type="ECO:0000256" key="2">
    <source>
        <dbReference type="SAM" id="MobiDB-lite"/>
    </source>
</evidence>
<feature type="coiled-coil region" evidence="1">
    <location>
        <begin position="58"/>
        <end position="119"/>
    </location>
</feature>
<feature type="compositionally biased region" description="Basic and acidic residues" evidence="2">
    <location>
        <begin position="933"/>
        <end position="944"/>
    </location>
</feature>
<name>A0A2S4PPB6_9PEZI</name>
<feature type="compositionally biased region" description="Polar residues" evidence="2">
    <location>
        <begin position="946"/>
        <end position="955"/>
    </location>
</feature>